<dbReference type="EMBL" id="CP036150">
    <property type="protein sequence ID" value="QEN08414.1"/>
    <property type="molecule type" value="Genomic_DNA"/>
</dbReference>
<evidence type="ECO:0000313" key="6">
    <source>
        <dbReference type="EMBL" id="QEN08414.1"/>
    </source>
</evidence>
<protein>
    <submittedName>
        <fullName evidence="6">Hsp33 family molecular chaperone HslO</fullName>
    </submittedName>
</protein>
<sequence>MIKQPIPGDDKKAMLIARSRDRRYHFVMAGGAVRGVLIHGSRMLREMQLNHNLGVLESIILGQAYLGSALIASGLKEDGLIQLKVECGGPLRGLSVEADSHGTVRGFLMENPIPLEKVPETLDTSFLFGPGFLSVTRFSGELKNAFTGQVELKTGRLGEDLAYYYKESEQIQTVFNLSVHLEKNGDLSGGAALFLQAMPGADEQVLEMVQDAALEIPSLSRVFTAERDAGEFLNAYLSDFQPDILDEKRVEFMCGCSKPRFEKFLANLSPSEQDEILENGPFPVLTTCHNCNTSYDFSRNELASLFKRG</sequence>
<dbReference type="GO" id="GO:0051082">
    <property type="term" value="F:unfolded protein binding"/>
    <property type="evidence" value="ECO:0007669"/>
    <property type="project" value="InterPro"/>
</dbReference>
<dbReference type="RefSeq" id="WP_149486495.1">
    <property type="nucleotide sequence ID" value="NZ_CP036150.1"/>
</dbReference>
<dbReference type="OrthoDB" id="9776534at2"/>
<dbReference type="InterPro" id="IPR016154">
    <property type="entry name" value="Heat_shock_Hsp33_C"/>
</dbReference>
<dbReference type="GO" id="GO:0042026">
    <property type="term" value="P:protein refolding"/>
    <property type="evidence" value="ECO:0007669"/>
    <property type="project" value="TreeGrafter"/>
</dbReference>
<dbReference type="PIRSF" id="PIRSF005261">
    <property type="entry name" value="Heat_shock_Hsp33"/>
    <property type="match status" value="1"/>
</dbReference>
<keyword evidence="7" id="KW-1185">Reference proteome</keyword>
<dbReference type="AlphaFoldDB" id="A0A5C1QPB7"/>
<dbReference type="PANTHER" id="PTHR30111:SF1">
    <property type="entry name" value="33 KDA CHAPERONIN"/>
    <property type="match status" value="1"/>
</dbReference>
<dbReference type="GO" id="GO:0044183">
    <property type="term" value="F:protein folding chaperone"/>
    <property type="evidence" value="ECO:0007669"/>
    <property type="project" value="TreeGrafter"/>
</dbReference>
<evidence type="ECO:0000256" key="3">
    <source>
        <dbReference type="ARBA" id="ARBA00023157"/>
    </source>
</evidence>
<keyword evidence="5" id="KW-0676">Redox-active center</keyword>
<evidence type="ECO:0000256" key="2">
    <source>
        <dbReference type="ARBA" id="ARBA00022833"/>
    </source>
</evidence>
<keyword evidence="4" id="KW-0143">Chaperone</keyword>
<accession>A0A5C1QPB7</accession>
<dbReference type="KEGG" id="ock:EXM22_10615"/>
<dbReference type="SUPFAM" id="SSF64397">
    <property type="entry name" value="Hsp33 domain"/>
    <property type="match status" value="1"/>
</dbReference>
<dbReference type="GO" id="GO:0005737">
    <property type="term" value="C:cytoplasm"/>
    <property type="evidence" value="ECO:0007669"/>
    <property type="project" value="InterPro"/>
</dbReference>
<dbReference type="Gene3D" id="3.90.1280.10">
    <property type="entry name" value="HSP33 redox switch-like"/>
    <property type="match status" value="1"/>
</dbReference>
<keyword evidence="3" id="KW-1015">Disulfide bond</keyword>
<gene>
    <name evidence="6" type="ORF">EXM22_10615</name>
</gene>
<dbReference type="Gene3D" id="3.55.30.10">
    <property type="entry name" value="Hsp33 domain"/>
    <property type="match status" value="1"/>
</dbReference>
<name>A0A5C1QPB7_9SPIO</name>
<evidence type="ECO:0000256" key="4">
    <source>
        <dbReference type="ARBA" id="ARBA00023186"/>
    </source>
</evidence>
<reference evidence="6 7" key="1">
    <citation type="submission" date="2019-02" db="EMBL/GenBank/DDBJ databases">
        <title>Complete Genome Sequence and Methylome Analysis of free living Spirochaetas.</title>
        <authorList>
            <person name="Fomenkov A."/>
            <person name="Dubinina G."/>
            <person name="Leshcheva N."/>
            <person name="Mikheeva N."/>
            <person name="Grabovich M."/>
            <person name="Vincze T."/>
            <person name="Roberts R.J."/>
        </authorList>
    </citation>
    <scope>NUCLEOTIDE SEQUENCE [LARGE SCALE GENOMIC DNA]</scope>
    <source>
        <strain evidence="6 7">K2</strain>
    </source>
</reference>
<evidence type="ECO:0000256" key="5">
    <source>
        <dbReference type="ARBA" id="ARBA00023284"/>
    </source>
</evidence>
<dbReference type="PANTHER" id="PTHR30111">
    <property type="entry name" value="33 KDA CHAPERONIN"/>
    <property type="match status" value="1"/>
</dbReference>
<keyword evidence="2" id="KW-0862">Zinc</keyword>
<dbReference type="Proteomes" id="UP000324209">
    <property type="component" value="Chromosome"/>
</dbReference>
<dbReference type="InterPro" id="IPR000397">
    <property type="entry name" value="Heat_shock_Hsp33"/>
</dbReference>
<evidence type="ECO:0000256" key="1">
    <source>
        <dbReference type="ARBA" id="ARBA00022490"/>
    </source>
</evidence>
<keyword evidence="1" id="KW-0963">Cytoplasm</keyword>
<organism evidence="6 7">
    <name type="scientific">Oceanispirochaeta crateris</name>
    <dbReference type="NCBI Taxonomy" id="2518645"/>
    <lineage>
        <taxon>Bacteria</taxon>
        <taxon>Pseudomonadati</taxon>
        <taxon>Spirochaetota</taxon>
        <taxon>Spirochaetia</taxon>
        <taxon>Spirochaetales</taxon>
        <taxon>Spirochaetaceae</taxon>
        <taxon>Oceanispirochaeta</taxon>
    </lineage>
</organism>
<dbReference type="SUPFAM" id="SSF118352">
    <property type="entry name" value="HSP33 redox switch-like"/>
    <property type="match status" value="1"/>
</dbReference>
<dbReference type="InterPro" id="IPR016153">
    <property type="entry name" value="Heat_shock_Hsp33_N"/>
</dbReference>
<proteinExistence type="predicted"/>
<evidence type="ECO:0000313" key="7">
    <source>
        <dbReference type="Proteomes" id="UP000324209"/>
    </source>
</evidence>
<dbReference type="Pfam" id="PF01430">
    <property type="entry name" value="HSP33"/>
    <property type="match status" value="1"/>
</dbReference>